<evidence type="ECO:0000313" key="4">
    <source>
        <dbReference type="Proteomes" id="UP000318709"/>
    </source>
</evidence>
<dbReference type="PANTHER" id="PTHR37944:SF1">
    <property type="entry name" value="PORIN B"/>
    <property type="match status" value="1"/>
</dbReference>
<dbReference type="Gene3D" id="2.40.160.180">
    <property type="entry name" value="Carbohydrate-selective porin OprB"/>
    <property type="match status" value="1"/>
</dbReference>
<organism evidence="3 4">
    <name type="scientific">Formicincola oecophyllae</name>
    <dbReference type="NCBI Taxonomy" id="2558361"/>
    <lineage>
        <taxon>Bacteria</taxon>
        <taxon>Pseudomonadati</taxon>
        <taxon>Pseudomonadota</taxon>
        <taxon>Alphaproteobacteria</taxon>
        <taxon>Acetobacterales</taxon>
        <taxon>Acetobacteraceae</taxon>
        <taxon>Formicincola</taxon>
    </lineage>
</organism>
<reference evidence="3 4" key="1">
    <citation type="submission" date="2019-03" db="EMBL/GenBank/DDBJ databases">
        <title>The complete genome sequence of Swingsia_sp. F3b2 LMG30590(T).</title>
        <authorList>
            <person name="Chua K.-O."/>
            <person name="Chan K.-G."/>
            <person name="See-Too W.-S."/>
        </authorList>
    </citation>
    <scope>NUCLEOTIDE SEQUENCE [LARGE SCALE GENOMIC DNA]</scope>
    <source>
        <strain evidence="3 4">F3b2</strain>
    </source>
</reference>
<keyword evidence="4" id="KW-1185">Reference proteome</keyword>
<proteinExistence type="inferred from homology"/>
<dbReference type="OrthoDB" id="177316at2"/>
<dbReference type="Proteomes" id="UP000318709">
    <property type="component" value="Chromosome"/>
</dbReference>
<dbReference type="KEGG" id="swf:E3E12_03340"/>
<dbReference type="RefSeq" id="WP_141443057.1">
    <property type="nucleotide sequence ID" value="NZ_CP038231.1"/>
</dbReference>
<dbReference type="Pfam" id="PF04966">
    <property type="entry name" value="OprB"/>
    <property type="match status" value="1"/>
</dbReference>
<dbReference type="GO" id="GO:0015288">
    <property type="term" value="F:porin activity"/>
    <property type="evidence" value="ECO:0007669"/>
    <property type="project" value="InterPro"/>
</dbReference>
<dbReference type="PANTHER" id="PTHR37944">
    <property type="entry name" value="PORIN B"/>
    <property type="match status" value="1"/>
</dbReference>
<protein>
    <submittedName>
        <fullName evidence="3">Carbohydrate porin</fullName>
    </submittedName>
</protein>
<name>A0A4Y6UAA6_9PROT</name>
<evidence type="ECO:0000256" key="1">
    <source>
        <dbReference type="ARBA" id="ARBA00008769"/>
    </source>
</evidence>
<dbReference type="EMBL" id="CP038231">
    <property type="protein sequence ID" value="QDH13396.1"/>
    <property type="molecule type" value="Genomic_DNA"/>
</dbReference>
<comment type="similarity">
    <text evidence="1 2">Belongs to the OprB family.</text>
</comment>
<dbReference type="InterPro" id="IPR052932">
    <property type="entry name" value="OprB_Porin"/>
</dbReference>
<dbReference type="GO" id="GO:0008643">
    <property type="term" value="P:carbohydrate transport"/>
    <property type="evidence" value="ECO:0007669"/>
    <property type="project" value="InterPro"/>
</dbReference>
<dbReference type="InterPro" id="IPR007049">
    <property type="entry name" value="Carb-sel_porin_OprB"/>
</dbReference>
<dbReference type="AlphaFoldDB" id="A0A4Y6UAA6"/>
<accession>A0A4Y6UAA6</accession>
<gene>
    <name evidence="3" type="ORF">E3E12_03340</name>
</gene>
<evidence type="ECO:0000313" key="3">
    <source>
        <dbReference type="EMBL" id="QDH13396.1"/>
    </source>
</evidence>
<dbReference type="InterPro" id="IPR038673">
    <property type="entry name" value="OprB_sf"/>
</dbReference>
<dbReference type="GO" id="GO:0016020">
    <property type="term" value="C:membrane"/>
    <property type="evidence" value="ECO:0007669"/>
    <property type="project" value="InterPro"/>
</dbReference>
<evidence type="ECO:0000256" key="2">
    <source>
        <dbReference type="RuleBase" id="RU363072"/>
    </source>
</evidence>
<sequence>MTKNTAALCAGKARLGWASLHPGGWRCTIRAALATTTMAMASLGLSLSTAQAQVMDNYLEAQPEIRVATPLPPKHDDTITVPPFITPQAVFPDGFGVLSWLRKRGVNYLLSNTNEFAGAITKPTKGFAEYKQGSSNAGQTAMSLDVNWEQIAGAQGFATHVITVGRYGTTANRMFGDWLNHASEDYGGGGNVVVHLVTAYGEETLFGGRLSVAVGRLGEMANFESSPLFCNFQNGSMCGRPKAATDNPYVSGYPGAVWGGRIRGRPQRFIYLQTGAYAAEEGIYGDAQHRTGFKYNGATIHGARVPFEAGWEPIFNDELPGHYKVGAVWMHAPTPDNCLSATGRPYALTGARPLMRKNTYSAWFMMDQQLVSHDHSQKRGLILMSGFLYNEGDVALRNWETYAALIDRGMFAGRPFDTFGIAFTYERMARGVQRTEALMLQGRHRAPYGFLPNHATGMQRHASVLEVNYAVHAARGFIIQPLFEYFIRPNGQGNLRNAALLGCKTMVEIF</sequence>